<dbReference type="SUPFAM" id="SSF55781">
    <property type="entry name" value="GAF domain-like"/>
    <property type="match status" value="1"/>
</dbReference>
<dbReference type="SUPFAM" id="SSF81606">
    <property type="entry name" value="PP2C-like"/>
    <property type="match status" value="1"/>
</dbReference>
<organism evidence="3">
    <name type="scientific">uncultured Bacteroidota bacterium</name>
    <dbReference type="NCBI Taxonomy" id="152509"/>
    <lineage>
        <taxon>Bacteria</taxon>
        <taxon>Pseudomonadati</taxon>
        <taxon>Bacteroidota</taxon>
        <taxon>environmental samples</taxon>
    </lineage>
</organism>
<dbReference type="InterPro" id="IPR036457">
    <property type="entry name" value="PPM-type-like_dom_sf"/>
</dbReference>
<dbReference type="InterPro" id="IPR029016">
    <property type="entry name" value="GAF-like_dom_sf"/>
</dbReference>
<evidence type="ECO:0000259" key="2">
    <source>
        <dbReference type="PROSITE" id="PS51746"/>
    </source>
</evidence>
<proteinExistence type="predicted"/>
<dbReference type="Gene3D" id="3.30.450.40">
    <property type="match status" value="1"/>
</dbReference>
<dbReference type="Gene3D" id="3.60.40.10">
    <property type="entry name" value="PPM-type phosphatase domain"/>
    <property type="match status" value="1"/>
</dbReference>
<reference evidence="3" key="1">
    <citation type="journal article" date="2005" name="Environ. Microbiol.">
        <title>Genetic and functional properties of uncultivated thermophilic crenarchaeotes from a subsurface gold mine as revealed by analysis of genome fragments.</title>
        <authorList>
            <person name="Nunoura T."/>
            <person name="Hirayama H."/>
            <person name="Takami H."/>
            <person name="Oida H."/>
            <person name="Nishi S."/>
            <person name="Shimamura S."/>
            <person name="Suzuki Y."/>
            <person name="Inagaki F."/>
            <person name="Takai K."/>
            <person name="Nealson K.H."/>
            <person name="Horikoshi K."/>
        </authorList>
    </citation>
    <scope>NUCLEOTIDE SEQUENCE</scope>
</reference>
<accession>H5SBN1</accession>
<name>H5SBN1_9BACT</name>
<feature type="domain" description="PPM-type phosphatase" evidence="2">
    <location>
        <begin position="175"/>
        <end position="391"/>
    </location>
</feature>
<gene>
    <name evidence="3" type="ORF">HGMM_F07E12C14</name>
</gene>
<dbReference type="Pfam" id="PF07228">
    <property type="entry name" value="SpoIIE"/>
    <property type="match status" value="1"/>
</dbReference>
<sequence>MLETIFELVRDASVEMSRERLLHIAGLRLMAHAATSRVFIALFEGDEIAHLWTRGVVLDAAVGRALPRDLLVQRSSAEFSGELRMWLQAERIALLAPIALRERVLGVVGIGARSDGSQQQLDDAFLTAYLNALAVAIEQLALLERFVEQERIERELALARSVQQRLLPSLERMCKTGGAEIAARIEPARHVSGDYFDVIERNGSILCTIADVCGKGMAAALIMAHLHAAFHLLGSQHASPAEVLRQWNRLLVRHTEPGSFVTAAIIELDAQTRTLRYANAGHPYPFVLAPGGNAVLLDRSGLVLGVVEDVHYEEHVLELLPGSIVCLYSDGISETQCLDATEFGIERLCKIIEENAAASLDGVVESIFGAVATLQAPEATPDDRTVVLLRLVAS</sequence>
<dbReference type="PANTHER" id="PTHR43156:SF2">
    <property type="entry name" value="STAGE II SPORULATION PROTEIN E"/>
    <property type="match status" value="1"/>
</dbReference>
<reference evidence="3" key="2">
    <citation type="journal article" date="2012" name="PLoS ONE">
        <title>A Deeply Branching Thermophilic Bacterium with an Ancient Acetyl-CoA Pathway Dominates a Subsurface Ecosystem.</title>
        <authorList>
            <person name="Takami H."/>
            <person name="Noguchi H."/>
            <person name="Takaki Y."/>
            <person name="Uchiyama I."/>
            <person name="Toyoda A."/>
            <person name="Nishi S."/>
            <person name="Chee G.-J."/>
            <person name="Arai W."/>
            <person name="Nunoura T."/>
            <person name="Itoh T."/>
            <person name="Hattori M."/>
            <person name="Takai K."/>
        </authorList>
    </citation>
    <scope>NUCLEOTIDE SEQUENCE</scope>
</reference>
<dbReference type="PROSITE" id="PS51746">
    <property type="entry name" value="PPM_2"/>
    <property type="match status" value="1"/>
</dbReference>
<dbReference type="PANTHER" id="PTHR43156">
    <property type="entry name" value="STAGE II SPORULATION PROTEIN E-RELATED"/>
    <property type="match status" value="1"/>
</dbReference>
<dbReference type="SMART" id="SM00331">
    <property type="entry name" value="PP2C_SIG"/>
    <property type="match status" value="1"/>
</dbReference>
<keyword evidence="1" id="KW-0378">Hydrolase</keyword>
<dbReference type="GO" id="GO:0016791">
    <property type="term" value="F:phosphatase activity"/>
    <property type="evidence" value="ECO:0007669"/>
    <property type="project" value="TreeGrafter"/>
</dbReference>
<evidence type="ECO:0000313" key="3">
    <source>
        <dbReference type="EMBL" id="BAL53567.1"/>
    </source>
</evidence>
<evidence type="ECO:0000256" key="1">
    <source>
        <dbReference type="ARBA" id="ARBA00022801"/>
    </source>
</evidence>
<dbReference type="InterPro" id="IPR052016">
    <property type="entry name" value="Bact_Sigma-Reg"/>
</dbReference>
<dbReference type="InterPro" id="IPR001932">
    <property type="entry name" value="PPM-type_phosphatase-like_dom"/>
</dbReference>
<dbReference type="AlphaFoldDB" id="H5SBN1"/>
<protein>
    <submittedName>
        <fullName evidence="3">Sigma-B regulation protein RsbU</fullName>
    </submittedName>
</protein>
<dbReference type="EMBL" id="AP011661">
    <property type="protein sequence ID" value="BAL53567.1"/>
    <property type="molecule type" value="Genomic_DNA"/>
</dbReference>